<evidence type="ECO:0000256" key="1">
    <source>
        <dbReference type="ARBA" id="ARBA00004383"/>
    </source>
</evidence>
<dbReference type="GO" id="GO:0015891">
    <property type="term" value="P:siderophore transport"/>
    <property type="evidence" value="ECO:0007669"/>
    <property type="project" value="InterPro"/>
</dbReference>
<evidence type="ECO:0000259" key="12">
    <source>
        <dbReference type="PROSITE" id="PS52015"/>
    </source>
</evidence>
<dbReference type="PRINTS" id="PR01374">
    <property type="entry name" value="TONBPROTEIN"/>
</dbReference>
<proteinExistence type="inferred from homology"/>
<gene>
    <name evidence="13" type="ORF">CCR94_21690</name>
</gene>
<dbReference type="InterPro" id="IPR006260">
    <property type="entry name" value="TonB/TolA_C"/>
</dbReference>
<evidence type="ECO:0000256" key="8">
    <source>
        <dbReference type="ARBA" id="ARBA00022989"/>
    </source>
</evidence>
<evidence type="ECO:0000256" key="6">
    <source>
        <dbReference type="ARBA" id="ARBA00022692"/>
    </source>
</evidence>
<feature type="compositionally biased region" description="Basic and acidic residues" evidence="11">
    <location>
        <begin position="122"/>
        <end position="156"/>
    </location>
</feature>
<keyword evidence="10" id="KW-0735">Signal-anchor</keyword>
<dbReference type="Proteomes" id="UP000239089">
    <property type="component" value="Unassembled WGS sequence"/>
</dbReference>
<keyword evidence="6" id="KW-0812">Transmembrane</keyword>
<protein>
    <recommendedName>
        <fullName evidence="10">Protein TonB</fullName>
    </recommendedName>
</protein>
<evidence type="ECO:0000313" key="14">
    <source>
        <dbReference type="Proteomes" id="UP000239089"/>
    </source>
</evidence>
<dbReference type="InterPro" id="IPR003538">
    <property type="entry name" value="TonB"/>
</dbReference>
<keyword evidence="7 10" id="KW-0653">Protein transport</keyword>
<dbReference type="GO" id="GO:0031992">
    <property type="term" value="F:energy transducer activity"/>
    <property type="evidence" value="ECO:0007669"/>
    <property type="project" value="InterPro"/>
</dbReference>
<evidence type="ECO:0000256" key="5">
    <source>
        <dbReference type="ARBA" id="ARBA00022519"/>
    </source>
</evidence>
<accession>A0A2S6MWI6</accession>
<name>A0A2S6MWI6_9HYPH</name>
<dbReference type="InterPro" id="IPR037682">
    <property type="entry name" value="TonB_C"/>
</dbReference>
<dbReference type="GO" id="GO:0098797">
    <property type="term" value="C:plasma membrane protein complex"/>
    <property type="evidence" value="ECO:0007669"/>
    <property type="project" value="TreeGrafter"/>
</dbReference>
<evidence type="ECO:0000256" key="11">
    <source>
        <dbReference type="SAM" id="MobiDB-lite"/>
    </source>
</evidence>
<dbReference type="PROSITE" id="PS52015">
    <property type="entry name" value="TONB_CTD"/>
    <property type="match status" value="1"/>
</dbReference>
<dbReference type="NCBIfam" id="TIGR01352">
    <property type="entry name" value="tonB_Cterm"/>
    <property type="match status" value="1"/>
</dbReference>
<reference evidence="13 14" key="1">
    <citation type="journal article" date="2018" name="Arch. Microbiol.">
        <title>New insights into the metabolic potential of the phototrophic purple bacterium Rhodopila globiformis DSM 161(T) from its draft genome sequence and evidence for a vanadium-dependent nitrogenase.</title>
        <authorList>
            <person name="Imhoff J.F."/>
            <person name="Rahn T."/>
            <person name="Kunzel S."/>
            <person name="Neulinger S.C."/>
        </authorList>
    </citation>
    <scope>NUCLEOTIDE SEQUENCE [LARGE SCALE GENOMIC DNA]</scope>
    <source>
        <strain evidence="13 14">DSM 16996</strain>
    </source>
</reference>
<evidence type="ECO:0000256" key="7">
    <source>
        <dbReference type="ARBA" id="ARBA00022927"/>
    </source>
</evidence>
<dbReference type="Gene3D" id="3.30.1150.10">
    <property type="match status" value="1"/>
</dbReference>
<evidence type="ECO:0000256" key="3">
    <source>
        <dbReference type="ARBA" id="ARBA00022448"/>
    </source>
</evidence>
<dbReference type="SUPFAM" id="SSF74653">
    <property type="entry name" value="TolA/TonB C-terminal domain"/>
    <property type="match status" value="1"/>
</dbReference>
<feature type="region of interest" description="Disordered" evidence="11">
    <location>
        <begin position="65"/>
        <end position="166"/>
    </location>
</feature>
<evidence type="ECO:0000256" key="2">
    <source>
        <dbReference type="ARBA" id="ARBA00006555"/>
    </source>
</evidence>
<keyword evidence="4 10" id="KW-1003">Cell membrane</keyword>
<dbReference type="GO" id="GO:0015031">
    <property type="term" value="P:protein transport"/>
    <property type="evidence" value="ECO:0007669"/>
    <property type="project" value="UniProtKB-UniRule"/>
</dbReference>
<dbReference type="EMBL" id="NHSJ01000131">
    <property type="protein sequence ID" value="PPQ26725.1"/>
    <property type="molecule type" value="Genomic_DNA"/>
</dbReference>
<dbReference type="GO" id="GO:0055085">
    <property type="term" value="P:transmembrane transport"/>
    <property type="evidence" value="ECO:0007669"/>
    <property type="project" value="InterPro"/>
</dbReference>
<keyword evidence="9" id="KW-0472">Membrane</keyword>
<keyword evidence="3 10" id="KW-0813">Transport</keyword>
<feature type="compositionally biased region" description="Pro residues" evidence="11">
    <location>
        <begin position="99"/>
        <end position="111"/>
    </location>
</feature>
<dbReference type="Pfam" id="PF03544">
    <property type="entry name" value="TonB_C"/>
    <property type="match status" value="1"/>
</dbReference>
<dbReference type="InterPro" id="IPR051045">
    <property type="entry name" value="TonB-dependent_transducer"/>
</dbReference>
<organism evidence="13 14">
    <name type="scientific">Rhodoblastus sphagnicola</name>
    <dbReference type="NCBI Taxonomy" id="333368"/>
    <lineage>
        <taxon>Bacteria</taxon>
        <taxon>Pseudomonadati</taxon>
        <taxon>Pseudomonadota</taxon>
        <taxon>Alphaproteobacteria</taxon>
        <taxon>Hyphomicrobiales</taxon>
        <taxon>Rhodoblastaceae</taxon>
        <taxon>Rhodoblastus</taxon>
    </lineage>
</organism>
<evidence type="ECO:0000313" key="13">
    <source>
        <dbReference type="EMBL" id="PPQ26725.1"/>
    </source>
</evidence>
<comment type="function">
    <text evidence="10">Interacts with outer membrane receptor proteins that carry out high-affinity binding and energy dependent uptake into the periplasmic space of specific substrates. It could act to transduce energy from the cytoplasmic membrane to specific energy-requiring processes in the outer membrane, resulting in the release into the periplasm of ligands bound by these outer membrane proteins.</text>
</comment>
<comment type="caution">
    <text evidence="13">The sequence shown here is derived from an EMBL/GenBank/DDBJ whole genome shotgun (WGS) entry which is preliminary data.</text>
</comment>
<dbReference type="PANTHER" id="PTHR33446:SF2">
    <property type="entry name" value="PROTEIN TONB"/>
    <property type="match status" value="1"/>
</dbReference>
<dbReference type="AlphaFoldDB" id="A0A2S6MWI6"/>
<dbReference type="RefSeq" id="WP_104510276.1">
    <property type="nucleotide sequence ID" value="NZ_JACIGC010000020.1"/>
</dbReference>
<comment type="subcellular location">
    <subcellularLocation>
        <location evidence="1 10">Cell inner membrane</location>
        <topology evidence="1 10">Single-pass membrane protein</topology>
        <orientation evidence="1 10">Periplasmic side</orientation>
    </subcellularLocation>
</comment>
<evidence type="ECO:0000256" key="10">
    <source>
        <dbReference type="RuleBase" id="RU362123"/>
    </source>
</evidence>
<feature type="domain" description="TonB C-terminal" evidence="12">
    <location>
        <begin position="172"/>
        <end position="258"/>
    </location>
</feature>
<evidence type="ECO:0000256" key="4">
    <source>
        <dbReference type="ARBA" id="ARBA00022475"/>
    </source>
</evidence>
<keyword evidence="8" id="KW-1133">Transmembrane helix</keyword>
<dbReference type="OrthoDB" id="7433592at2"/>
<sequence length="258" mass="27403">MRLAANWDLRPTWLRPATLALVVAAHFGLLLVAQANINPPPSLDAMEVALVPEGDATVDQAPREEIKPQEETAESPVSPPAQSAELTAPPPRQATADAPPLPLAKPKPISKPKPEVEDDDEPRPAELREIQRKKRLAEQRRREERKAQEARQEAHRGAAGGARAESGLSSANFAGLVIAQLNRHKFYPAAAQASGATGSVGVAFTIGPSGRVISQSVIRSSGSSALDSAAHAIMSSLQTPPPPGGRFSTSTNINFHMR</sequence>
<keyword evidence="5 10" id="KW-0997">Cell inner membrane</keyword>
<comment type="similarity">
    <text evidence="2 10">Belongs to the TonB family.</text>
</comment>
<dbReference type="GO" id="GO:0030288">
    <property type="term" value="C:outer membrane-bounded periplasmic space"/>
    <property type="evidence" value="ECO:0007669"/>
    <property type="project" value="InterPro"/>
</dbReference>
<keyword evidence="14" id="KW-1185">Reference proteome</keyword>
<dbReference type="PANTHER" id="PTHR33446">
    <property type="entry name" value="PROTEIN TONB-RELATED"/>
    <property type="match status" value="1"/>
</dbReference>
<evidence type="ECO:0000256" key="9">
    <source>
        <dbReference type="ARBA" id="ARBA00023136"/>
    </source>
</evidence>